<dbReference type="AlphaFoldDB" id="A0A060T6G6"/>
<proteinExistence type="predicted"/>
<sequence>MSPKVFLTGATGFIGGDFLASALKAHSDWQWSCLVRSEEKGKKVAALSPQISLCYGTIDDINLIEEEASNADIVFHSAASDDHAASAEAIVRGLKRRNRDGPAFYIHTSGAFILAHQTLSFGQFGERLDKVFDDWDGIKELVTMPYSAPHRNVDKIVLSAGSERIKTAIVAPTVVYGVGRGPDKKKWGPLFESFLKSRKVFMVGKGENIWHNIHVQDLSRLNLLLAEAAASGGGNATWNQKGYYLAENGSYVCGEMLKMAADILYRKGLVNSPDLEVVPVDQSESVDRWLKIMVGADCQGVALRARKLLGWKPVMPSFEQELEPSLESDANELGLL</sequence>
<feature type="domain" description="NAD-dependent epimerase/dehydratase" evidence="1">
    <location>
        <begin position="5"/>
        <end position="239"/>
    </location>
</feature>
<dbReference type="EMBL" id="HG937692">
    <property type="protein sequence ID" value="CDP36553.1"/>
    <property type="molecule type" value="Genomic_DNA"/>
</dbReference>
<dbReference type="InterPro" id="IPR001509">
    <property type="entry name" value="Epimerase_deHydtase"/>
</dbReference>
<protein>
    <submittedName>
        <fullName evidence="2">ARAD1B15664p</fullName>
    </submittedName>
</protein>
<dbReference type="PANTHER" id="PTHR48079:SF6">
    <property type="entry name" value="NAD(P)-BINDING DOMAIN-CONTAINING PROTEIN-RELATED"/>
    <property type="match status" value="1"/>
</dbReference>
<dbReference type="GO" id="GO:0005737">
    <property type="term" value="C:cytoplasm"/>
    <property type="evidence" value="ECO:0007669"/>
    <property type="project" value="TreeGrafter"/>
</dbReference>
<dbReference type="InterPro" id="IPR051783">
    <property type="entry name" value="NAD(P)-dependent_oxidoreduct"/>
</dbReference>
<dbReference type="PANTHER" id="PTHR48079">
    <property type="entry name" value="PROTEIN YEEZ"/>
    <property type="match status" value="1"/>
</dbReference>
<organism evidence="2">
    <name type="scientific">Blastobotrys adeninivorans</name>
    <name type="common">Yeast</name>
    <name type="synonym">Arxula adeninivorans</name>
    <dbReference type="NCBI Taxonomy" id="409370"/>
    <lineage>
        <taxon>Eukaryota</taxon>
        <taxon>Fungi</taxon>
        <taxon>Dikarya</taxon>
        <taxon>Ascomycota</taxon>
        <taxon>Saccharomycotina</taxon>
        <taxon>Dipodascomycetes</taxon>
        <taxon>Dipodascales</taxon>
        <taxon>Trichomonascaceae</taxon>
        <taxon>Blastobotrys</taxon>
    </lineage>
</organism>
<name>A0A060T6G6_BLAAD</name>
<accession>A0A060T6G6</accession>
<dbReference type="SUPFAM" id="SSF51735">
    <property type="entry name" value="NAD(P)-binding Rossmann-fold domains"/>
    <property type="match status" value="1"/>
</dbReference>
<dbReference type="PhylomeDB" id="A0A060T6G6"/>
<dbReference type="Gene3D" id="3.40.50.720">
    <property type="entry name" value="NAD(P)-binding Rossmann-like Domain"/>
    <property type="match status" value="1"/>
</dbReference>
<reference evidence="2" key="2">
    <citation type="submission" date="2014-06" db="EMBL/GenBank/DDBJ databases">
        <title>The complete genome of Blastobotrys (Arxula) adeninivorans LS3 - a yeast of biotechnological interest.</title>
        <authorList>
            <person name="Kunze G."/>
            <person name="Gaillardin C."/>
            <person name="Czernicka M."/>
            <person name="Durrens P."/>
            <person name="Martin T."/>
            <person name="Boer E."/>
            <person name="Gabaldon T."/>
            <person name="Cruz J."/>
            <person name="Talla E."/>
            <person name="Marck C."/>
            <person name="Goffeau A."/>
            <person name="Barbe V."/>
            <person name="Baret P."/>
            <person name="Baronian K."/>
            <person name="Beier S."/>
            <person name="Bleykasten C."/>
            <person name="Bode R."/>
            <person name="Casaregola S."/>
            <person name="Despons L."/>
            <person name="Fairhead C."/>
            <person name="Giersberg M."/>
            <person name="Gierski P."/>
            <person name="Hahnel U."/>
            <person name="Hartmann A."/>
            <person name="Jankowska D."/>
            <person name="Jubin C."/>
            <person name="Jung P."/>
            <person name="Lafontaine I."/>
            <person name="Leh-Louis V."/>
            <person name="Lemaire M."/>
            <person name="Marcet-Houben M."/>
            <person name="Mascher M."/>
            <person name="Morel G."/>
            <person name="Richard G.-F."/>
            <person name="Riechen J."/>
            <person name="Sacerdot C."/>
            <person name="Sarkar A."/>
            <person name="Savel G."/>
            <person name="Schacherer J."/>
            <person name="Sherman D."/>
            <person name="Straub M.-L."/>
            <person name="Stein N."/>
            <person name="Thierry A."/>
            <person name="Trautwein-Schult A."/>
            <person name="Westhof E."/>
            <person name="Worch S."/>
            <person name="Dujon B."/>
            <person name="Souciet J.-L."/>
            <person name="Wincker P."/>
            <person name="Scholz U."/>
            <person name="Neuveglise N."/>
        </authorList>
    </citation>
    <scope>NUCLEOTIDE SEQUENCE</scope>
    <source>
        <strain evidence="2">LS3</strain>
    </source>
</reference>
<dbReference type="GO" id="GO:0004029">
    <property type="term" value="F:aldehyde dehydrogenase (NAD+) activity"/>
    <property type="evidence" value="ECO:0007669"/>
    <property type="project" value="TreeGrafter"/>
</dbReference>
<dbReference type="Pfam" id="PF01370">
    <property type="entry name" value="Epimerase"/>
    <property type="match status" value="1"/>
</dbReference>
<reference evidence="2" key="1">
    <citation type="submission" date="2014-02" db="EMBL/GenBank/DDBJ databases">
        <authorList>
            <person name="Genoscope - CEA"/>
        </authorList>
    </citation>
    <scope>NUCLEOTIDE SEQUENCE</scope>
    <source>
        <strain evidence="2">LS3</strain>
    </source>
</reference>
<gene>
    <name evidence="2" type="ORF">GNLVRS02_ARAD1B15664g</name>
</gene>
<evidence type="ECO:0000259" key="1">
    <source>
        <dbReference type="Pfam" id="PF01370"/>
    </source>
</evidence>
<dbReference type="InterPro" id="IPR036291">
    <property type="entry name" value="NAD(P)-bd_dom_sf"/>
</dbReference>
<evidence type="ECO:0000313" key="2">
    <source>
        <dbReference type="EMBL" id="CDP36553.1"/>
    </source>
</evidence>